<feature type="compositionally biased region" description="Basic and acidic residues" evidence="1">
    <location>
        <begin position="104"/>
        <end position="147"/>
    </location>
</feature>
<feature type="region of interest" description="Disordered" evidence="1">
    <location>
        <begin position="206"/>
        <end position="242"/>
    </location>
</feature>
<feature type="signal peptide" evidence="2">
    <location>
        <begin position="1"/>
        <end position="20"/>
    </location>
</feature>
<name>A0ABW5N7B9_9FLAO</name>
<feature type="region of interest" description="Disordered" evidence="1">
    <location>
        <begin position="87"/>
        <end position="147"/>
    </location>
</feature>
<evidence type="ECO:0000313" key="3">
    <source>
        <dbReference type="EMBL" id="MFD2590854.1"/>
    </source>
</evidence>
<protein>
    <submittedName>
        <fullName evidence="3">Uncharacterized protein</fullName>
    </submittedName>
</protein>
<evidence type="ECO:0000256" key="2">
    <source>
        <dbReference type="SAM" id="SignalP"/>
    </source>
</evidence>
<keyword evidence="2" id="KW-0732">Signal</keyword>
<feature type="chain" id="PRO_5046558923" evidence="2">
    <location>
        <begin position="21"/>
        <end position="242"/>
    </location>
</feature>
<evidence type="ECO:0000313" key="4">
    <source>
        <dbReference type="Proteomes" id="UP001597459"/>
    </source>
</evidence>
<accession>A0ABW5N7B9</accession>
<evidence type="ECO:0000256" key="1">
    <source>
        <dbReference type="SAM" id="MobiDB-lite"/>
    </source>
</evidence>
<comment type="caution">
    <text evidence="3">The sequence shown here is derived from an EMBL/GenBank/DDBJ whole genome shotgun (WGS) entry which is preliminary data.</text>
</comment>
<dbReference type="RefSeq" id="WP_378258664.1">
    <property type="nucleotide sequence ID" value="NZ_JBHSJV010000001.1"/>
</dbReference>
<reference evidence="4" key="1">
    <citation type="journal article" date="2019" name="Int. J. Syst. Evol. Microbiol.">
        <title>The Global Catalogue of Microorganisms (GCM) 10K type strain sequencing project: providing services to taxonomists for standard genome sequencing and annotation.</title>
        <authorList>
            <consortium name="The Broad Institute Genomics Platform"/>
            <consortium name="The Broad Institute Genome Sequencing Center for Infectious Disease"/>
            <person name="Wu L."/>
            <person name="Ma J."/>
        </authorList>
    </citation>
    <scope>NUCLEOTIDE SEQUENCE [LARGE SCALE GENOMIC DNA]</scope>
    <source>
        <strain evidence="4">KCTC 42423</strain>
    </source>
</reference>
<sequence length="242" mass="28826">MRISGSIVITLMMLGATVQAQNGREAVQNRAQINQGKRDLDRDIRELEAFKVKMEVFNRSFDARDGKINTLKADLLTDMAREVRQSEEKAKRARREIAQSSQEVRSERREVRDDVKDSNRGRYDHKDDKKDLARDRANTRDDKRDRKDDIRDFENQIKRADRQAVILKTMKTVNFSFDARGIEKSRVNRKLLNEFLETLRADVVATQREINEDKREGREDRRERKDDREERNEYDSPKKRRW</sequence>
<proteinExistence type="predicted"/>
<organism evidence="3 4">
    <name type="scientific">Aquimarina hainanensis</name>
    <dbReference type="NCBI Taxonomy" id="1578017"/>
    <lineage>
        <taxon>Bacteria</taxon>
        <taxon>Pseudomonadati</taxon>
        <taxon>Bacteroidota</taxon>
        <taxon>Flavobacteriia</taxon>
        <taxon>Flavobacteriales</taxon>
        <taxon>Flavobacteriaceae</taxon>
        <taxon>Aquimarina</taxon>
    </lineage>
</organism>
<keyword evidence="4" id="KW-1185">Reference proteome</keyword>
<feature type="compositionally biased region" description="Basic and acidic residues" evidence="1">
    <location>
        <begin position="209"/>
        <end position="242"/>
    </location>
</feature>
<dbReference type="Proteomes" id="UP001597459">
    <property type="component" value="Unassembled WGS sequence"/>
</dbReference>
<dbReference type="EMBL" id="JBHULX010000013">
    <property type="protein sequence ID" value="MFD2590854.1"/>
    <property type="molecule type" value="Genomic_DNA"/>
</dbReference>
<gene>
    <name evidence="3" type="ORF">ACFSTE_08440</name>
</gene>